<dbReference type="CDD" id="cd18773">
    <property type="entry name" value="PDC1_HK_sensor"/>
    <property type="match status" value="1"/>
</dbReference>
<feature type="transmembrane region" description="Helical" evidence="10">
    <location>
        <begin position="303"/>
        <end position="321"/>
    </location>
</feature>
<evidence type="ECO:0000256" key="7">
    <source>
        <dbReference type="ARBA" id="ARBA00023224"/>
    </source>
</evidence>
<dbReference type="Gene3D" id="3.30.450.20">
    <property type="entry name" value="PAS domain"/>
    <property type="match status" value="1"/>
</dbReference>
<evidence type="ECO:0000256" key="6">
    <source>
        <dbReference type="ARBA" id="ARBA00023136"/>
    </source>
</evidence>
<dbReference type="Proteomes" id="UP000253090">
    <property type="component" value="Unassembled WGS sequence"/>
</dbReference>
<accession>A0A369BAN3</accession>
<dbReference type="OrthoDB" id="243053at2"/>
<evidence type="ECO:0000256" key="8">
    <source>
        <dbReference type="ARBA" id="ARBA00029447"/>
    </source>
</evidence>
<name>A0A369BAN3_9BACL</name>
<dbReference type="SUPFAM" id="SSF58104">
    <property type="entry name" value="Methyl-accepting chemotaxis protein (MCP) signaling domain"/>
    <property type="match status" value="1"/>
</dbReference>
<protein>
    <submittedName>
        <fullName evidence="13">Methyl-accepting chemotaxis protein</fullName>
    </submittedName>
</protein>
<keyword evidence="2" id="KW-1003">Cell membrane</keyword>
<keyword evidence="7 9" id="KW-0807">Transducer</keyword>
<keyword evidence="5 10" id="KW-1133">Transmembrane helix</keyword>
<evidence type="ECO:0000259" key="11">
    <source>
        <dbReference type="PROSITE" id="PS50111"/>
    </source>
</evidence>
<organism evidence="13 14">
    <name type="scientific">Fontibacillus phaseoli</name>
    <dbReference type="NCBI Taxonomy" id="1416533"/>
    <lineage>
        <taxon>Bacteria</taxon>
        <taxon>Bacillati</taxon>
        <taxon>Bacillota</taxon>
        <taxon>Bacilli</taxon>
        <taxon>Bacillales</taxon>
        <taxon>Paenibacillaceae</taxon>
        <taxon>Fontibacillus</taxon>
    </lineage>
</organism>
<dbReference type="GO" id="GO:0006935">
    <property type="term" value="P:chemotaxis"/>
    <property type="evidence" value="ECO:0007669"/>
    <property type="project" value="UniProtKB-KW"/>
</dbReference>
<reference evidence="13 14" key="1">
    <citation type="submission" date="2018-07" db="EMBL/GenBank/DDBJ databases">
        <title>Genomic Encyclopedia of Type Strains, Phase III (KMG-III): the genomes of soil and plant-associated and newly described type strains.</title>
        <authorList>
            <person name="Whitman W."/>
        </authorList>
    </citation>
    <scope>NUCLEOTIDE SEQUENCE [LARGE SCALE GENOMIC DNA]</scope>
    <source>
        <strain evidence="13 14">CECT 8333</strain>
    </source>
</reference>
<dbReference type="PROSITE" id="PS50885">
    <property type="entry name" value="HAMP"/>
    <property type="match status" value="1"/>
</dbReference>
<dbReference type="GO" id="GO:0007165">
    <property type="term" value="P:signal transduction"/>
    <property type="evidence" value="ECO:0007669"/>
    <property type="project" value="UniProtKB-KW"/>
</dbReference>
<evidence type="ECO:0000256" key="1">
    <source>
        <dbReference type="ARBA" id="ARBA00004651"/>
    </source>
</evidence>
<evidence type="ECO:0000256" key="5">
    <source>
        <dbReference type="ARBA" id="ARBA00022989"/>
    </source>
</evidence>
<dbReference type="CDD" id="cd06225">
    <property type="entry name" value="HAMP"/>
    <property type="match status" value="1"/>
</dbReference>
<dbReference type="AlphaFoldDB" id="A0A369BAN3"/>
<dbReference type="CDD" id="cd12912">
    <property type="entry name" value="PDC2_MCP_like"/>
    <property type="match status" value="1"/>
</dbReference>
<dbReference type="SMART" id="SM00304">
    <property type="entry name" value="HAMP"/>
    <property type="match status" value="2"/>
</dbReference>
<feature type="domain" description="HAMP" evidence="12">
    <location>
        <begin position="323"/>
        <end position="376"/>
    </location>
</feature>
<keyword evidence="14" id="KW-1185">Reference proteome</keyword>
<feature type="domain" description="Methyl-accepting transducer" evidence="11">
    <location>
        <begin position="395"/>
        <end position="631"/>
    </location>
</feature>
<dbReference type="Pfam" id="PF00015">
    <property type="entry name" value="MCPsignal"/>
    <property type="match status" value="1"/>
</dbReference>
<dbReference type="RefSeq" id="WP_114497770.1">
    <property type="nucleotide sequence ID" value="NZ_QPJW01000008.1"/>
</dbReference>
<sequence>MKSYEFPQKAKEGLNRITGLFNGKLRNKIIVLFLVVALLPLVAISGYIFNQTSSELINKQRESYEKLVTSTSNTVDQYIGQRMAEVQILASTSDIKSTDLAAKSRFLKNFTESTQVFDGNTFTSTDGVVSADTYESNIGVDLSERGYIKDGLQGKSSYSEVVVAKSTGSRSIIVATPVTGEDGKVMGVLTGLVNFEAFMNKYTEELHIDNGAGYPVVVDSKGVIQLHPSKELIGKAVSESGVAPGLADILQSRQTSSGSVTYQEGGKTFVVVYAPIQQSGYGLYLHLPLTAITKQVDSVKTDVMIVVILVMLVVSIIAYVIGRQISRPITEVASIAERISAGDLTVSPLKIRTRDEAGQLSRSVNVMVENLRSFISKVQVTADEVATSAEELSTNAEQTSQAAQQIASTIEQMAEGTDKQLHDVEASVNSITEVAEGVQQVSVNAQQVTDSAIHTSRTAGEGNQEIQTVIAQMHSIKETVTRMADIISNLGARSTEIDEMTKVISDMANQTNLLSLNAAIEAARAGEHGRGFAVVASEIRKLAEHSANSAGQIGLLISTIQSETHHAVEAMGKGTKEVDLGMEVVHRAGESFEIIQQSINHVTAQIQEVTAYSRQIQSSTGQAVEIVSQISEVAQHSADGTKDISAAVQEQLASIEEVNLFSGSLAKMSEDLQNIVKEFRL</sequence>
<evidence type="ECO:0000256" key="9">
    <source>
        <dbReference type="PROSITE-ProRule" id="PRU00284"/>
    </source>
</evidence>
<proteinExistence type="inferred from homology"/>
<dbReference type="InterPro" id="IPR029151">
    <property type="entry name" value="Sensor-like_sf"/>
</dbReference>
<dbReference type="InterPro" id="IPR003660">
    <property type="entry name" value="HAMP_dom"/>
</dbReference>
<evidence type="ECO:0000256" key="10">
    <source>
        <dbReference type="SAM" id="Phobius"/>
    </source>
</evidence>
<evidence type="ECO:0000256" key="2">
    <source>
        <dbReference type="ARBA" id="ARBA00022475"/>
    </source>
</evidence>
<dbReference type="Gene3D" id="1.10.8.500">
    <property type="entry name" value="HAMP domain in histidine kinase"/>
    <property type="match status" value="1"/>
</dbReference>
<evidence type="ECO:0000259" key="12">
    <source>
        <dbReference type="PROSITE" id="PS50885"/>
    </source>
</evidence>
<dbReference type="PANTHER" id="PTHR32089">
    <property type="entry name" value="METHYL-ACCEPTING CHEMOTAXIS PROTEIN MCPB"/>
    <property type="match status" value="1"/>
</dbReference>
<keyword evidence="6 10" id="KW-0472">Membrane</keyword>
<dbReference type="Pfam" id="PF02743">
    <property type="entry name" value="dCache_1"/>
    <property type="match status" value="1"/>
</dbReference>
<dbReference type="PANTHER" id="PTHR32089:SF112">
    <property type="entry name" value="LYSOZYME-LIKE PROTEIN-RELATED"/>
    <property type="match status" value="1"/>
</dbReference>
<dbReference type="InterPro" id="IPR033479">
    <property type="entry name" value="dCache_1"/>
</dbReference>
<keyword evidence="4 10" id="KW-0812">Transmembrane</keyword>
<evidence type="ECO:0000256" key="4">
    <source>
        <dbReference type="ARBA" id="ARBA00022692"/>
    </source>
</evidence>
<dbReference type="CDD" id="cd11386">
    <property type="entry name" value="MCP_signal"/>
    <property type="match status" value="1"/>
</dbReference>
<evidence type="ECO:0000313" key="14">
    <source>
        <dbReference type="Proteomes" id="UP000253090"/>
    </source>
</evidence>
<dbReference type="SMART" id="SM00283">
    <property type="entry name" value="MA"/>
    <property type="match status" value="1"/>
</dbReference>
<dbReference type="PROSITE" id="PS50111">
    <property type="entry name" value="CHEMOTAXIS_TRANSDUC_2"/>
    <property type="match status" value="1"/>
</dbReference>
<comment type="subcellular location">
    <subcellularLocation>
        <location evidence="1">Cell membrane</location>
        <topology evidence="1">Multi-pass membrane protein</topology>
    </subcellularLocation>
</comment>
<dbReference type="InterPro" id="IPR004089">
    <property type="entry name" value="MCPsignal_dom"/>
</dbReference>
<evidence type="ECO:0000313" key="13">
    <source>
        <dbReference type="EMBL" id="RCX17658.1"/>
    </source>
</evidence>
<keyword evidence="3" id="KW-0145">Chemotaxis</keyword>
<gene>
    <name evidence="13" type="ORF">DFP94_10816</name>
</gene>
<feature type="transmembrane region" description="Helical" evidence="10">
    <location>
        <begin position="29"/>
        <end position="49"/>
    </location>
</feature>
<dbReference type="EMBL" id="QPJW01000008">
    <property type="protein sequence ID" value="RCX17658.1"/>
    <property type="molecule type" value="Genomic_DNA"/>
</dbReference>
<comment type="similarity">
    <text evidence="8">Belongs to the methyl-accepting chemotaxis (MCP) protein family.</text>
</comment>
<evidence type="ECO:0000256" key="3">
    <source>
        <dbReference type="ARBA" id="ARBA00022500"/>
    </source>
</evidence>
<dbReference type="Gene3D" id="1.10.287.950">
    <property type="entry name" value="Methyl-accepting chemotaxis protein"/>
    <property type="match status" value="1"/>
</dbReference>
<dbReference type="Pfam" id="PF00672">
    <property type="entry name" value="HAMP"/>
    <property type="match status" value="1"/>
</dbReference>
<dbReference type="GO" id="GO:0005886">
    <property type="term" value="C:plasma membrane"/>
    <property type="evidence" value="ECO:0007669"/>
    <property type="project" value="UniProtKB-SubCell"/>
</dbReference>
<dbReference type="SUPFAM" id="SSF103190">
    <property type="entry name" value="Sensory domain-like"/>
    <property type="match status" value="2"/>
</dbReference>
<comment type="caution">
    <text evidence="13">The sequence shown here is derived from an EMBL/GenBank/DDBJ whole genome shotgun (WGS) entry which is preliminary data.</text>
</comment>